<dbReference type="CDD" id="cd00649">
    <property type="entry name" value="catalase_peroxidase_1"/>
    <property type="match status" value="1"/>
</dbReference>
<evidence type="ECO:0000313" key="16">
    <source>
        <dbReference type="Proteomes" id="UP000199308"/>
    </source>
</evidence>
<dbReference type="Pfam" id="PF00141">
    <property type="entry name" value="peroxidase"/>
    <property type="match status" value="2"/>
</dbReference>
<comment type="function">
    <text evidence="12">Bifunctional enzyme with both catalase and broad-spectrum peroxidase activity.</text>
</comment>
<keyword evidence="2 12" id="KW-0349">Heme</keyword>
<dbReference type="SUPFAM" id="SSF48113">
    <property type="entry name" value="Heme-dependent peroxidases"/>
    <property type="match status" value="2"/>
</dbReference>
<dbReference type="GO" id="GO:0004096">
    <property type="term" value="F:catalase activity"/>
    <property type="evidence" value="ECO:0007669"/>
    <property type="project" value="UniProtKB-UniRule"/>
</dbReference>
<feature type="domain" description="Plant heme peroxidase family profile" evidence="14">
    <location>
        <begin position="133"/>
        <end position="428"/>
    </location>
</feature>
<keyword evidence="5 12" id="KW-0408">Iron</keyword>
<dbReference type="FunFam" id="1.10.520.10:FF:000002">
    <property type="entry name" value="Catalase-peroxidase"/>
    <property type="match status" value="1"/>
</dbReference>
<dbReference type="GO" id="GO:0005829">
    <property type="term" value="C:cytosol"/>
    <property type="evidence" value="ECO:0007669"/>
    <property type="project" value="UniProtKB-ARBA"/>
</dbReference>
<protein>
    <recommendedName>
        <fullName evidence="11 12">Catalase-peroxidase</fullName>
        <shortName evidence="12">CP</shortName>
        <ecNumber evidence="10 12">1.11.1.21</ecNumber>
    </recommendedName>
    <alternativeName>
        <fullName evidence="12">Peroxidase/catalase</fullName>
    </alternativeName>
</protein>
<evidence type="ECO:0000256" key="3">
    <source>
        <dbReference type="ARBA" id="ARBA00022723"/>
    </source>
</evidence>
<feature type="active site" description="Proton acceptor" evidence="12">
    <location>
        <position position="100"/>
    </location>
</feature>
<dbReference type="GO" id="GO:0070301">
    <property type="term" value="P:cellular response to hydrogen peroxide"/>
    <property type="evidence" value="ECO:0007669"/>
    <property type="project" value="TreeGrafter"/>
</dbReference>
<dbReference type="EC" id="1.11.1.21" evidence="10 12"/>
<evidence type="ECO:0000259" key="14">
    <source>
        <dbReference type="PROSITE" id="PS50873"/>
    </source>
</evidence>
<evidence type="ECO:0000256" key="9">
    <source>
        <dbReference type="ARBA" id="ARBA00060838"/>
    </source>
</evidence>
<keyword evidence="6 12" id="KW-0376">Hydrogen peroxide</keyword>
<dbReference type="FunFam" id="1.10.420.10:FF:000002">
    <property type="entry name" value="Catalase-peroxidase"/>
    <property type="match status" value="1"/>
</dbReference>
<evidence type="ECO:0000256" key="6">
    <source>
        <dbReference type="ARBA" id="ARBA00023324"/>
    </source>
</evidence>
<feature type="site" description="Transition state stabilizer" evidence="12">
    <location>
        <position position="96"/>
    </location>
</feature>
<comment type="similarity">
    <text evidence="9 12 13">Belongs to the peroxidase family. Peroxidase/catalase subfamily.</text>
</comment>
<dbReference type="NCBIfam" id="NF011635">
    <property type="entry name" value="PRK15061.1"/>
    <property type="match status" value="1"/>
</dbReference>
<keyword evidence="3 12" id="KW-0479">Metal-binding</keyword>
<name>A0A1H9ZNK8_THASX</name>
<sequence>MTTENAGGKCPFMHGSVTTKAKTGTTNNDWWPNQLNIKILHQNDTKSKPAHVTTDYAAAFASLDIKQVKADIEHVLKDSKSWWPADYGHYGPFMIRMAWHAAGTYRASDGRGGANTGSQRFAPLNSWPDNGNLDKARRLLWPIKQKYGDNLSWADLLILTGNVAIESMGLKTFGFSGGREDVWEPQEDVYWGAETEWLTSKRYSGERDLENPLAAVEMGLIYVNPEGPDGTPDPVASGQDIRDTFARMGMNDYETVALTAGGHTFGKAHGAGDAAHVGPEPEAAPMEAMGLGWLSTHASGKGSDTITSGIEGAWTPTPTQWDNNYFNVLFGYRWWLTKSPAGAYQWAAVDLSDDDHAPDAEDANKKVGLMMTTADMAMIEDPAYRKVSEHFHQNPDEFGDAFARAWFKLTHRDMGPKSRYVGSEVPSEDLLWQDPLPDAGKPLSDADIAALKQLILDSEITANDAIFTAWASASTYRGSDYRGGANGARIQLAPQNQWQANDPERIEQVISTLKTIQQNSGIEVSLADLVVLAGTAAIESAASSGGFNVDVPFTSGRVDASQEQTDEEGFAVLEPIADGFRNFVKNGVNAPAEELLIDKAQLLGLTAPEMTALVGGLRVLNANHSGSQQGVFTSQPGVLSTDFFTNVLDMNIKWAPVDASAASFVGTDLTSGAEKWTASRVDLVFGANSQLRGIAEYYASAGNEQAFVNDFVNAWAKVMNADRFDLSA</sequence>
<feature type="cross-link" description="Tryptophyl-tyrosyl-methioninium (Tyr-Met) (with Trp-99)" evidence="12">
    <location>
        <begin position="222"/>
        <end position="248"/>
    </location>
</feature>
<keyword evidence="4 12" id="KW-0560">Oxidoreductase</keyword>
<reference evidence="15 16" key="1">
    <citation type="submission" date="2016-10" db="EMBL/GenBank/DDBJ databases">
        <authorList>
            <person name="de Groot N.N."/>
        </authorList>
    </citation>
    <scope>NUCLEOTIDE SEQUENCE [LARGE SCALE GENOMIC DNA]</scope>
    <source>
        <strain evidence="15 16">DSM 19706</strain>
    </source>
</reference>
<comment type="caution">
    <text evidence="12">Lacks conserved residue(s) required for the propagation of feature annotation.</text>
</comment>
<gene>
    <name evidence="12" type="primary">katG</name>
    <name evidence="15" type="ORF">SAMN05660429_00529</name>
</gene>
<dbReference type="PANTHER" id="PTHR30555:SF0">
    <property type="entry name" value="CATALASE-PEROXIDASE"/>
    <property type="match status" value="1"/>
</dbReference>
<comment type="PTM">
    <text evidence="12">Formation of the three residue Trp-Tyr-Met cross-link is important for the catalase, but not the peroxidase activity of the enzyme.</text>
</comment>
<dbReference type="PROSITE" id="PS50873">
    <property type="entry name" value="PEROXIDASE_4"/>
    <property type="match status" value="2"/>
</dbReference>
<feature type="binding site" description="axial binding residue" evidence="12">
    <location>
        <position position="263"/>
    </location>
    <ligand>
        <name>heme b</name>
        <dbReference type="ChEBI" id="CHEBI:60344"/>
    </ligand>
    <ligandPart>
        <name>Fe</name>
        <dbReference type="ChEBI" id="CHEBI:18248"/>
    </ligandPart>
</feature>
<comment type="catalytic activity">
    <reaction evidence="8 12 13">
        <text>H2O2 + AH2 = A + 2 H2O</text>
        <dbReference type="Rhea" id="RHEA:30275"/>
        <dbReference type="ChEBI" id="CHEBI:13193"/>
        <dbReference type="ChEBI" id="CHEBI:15377"/>
        <dbReference type="ChEBI" id="CHEBI:16240"/>
        <dbReference type="ChEBI" id="CHEBI:17499"/>
        <dbReference type="EC" id="1.11.1.21"/>
    </reaction>
</comment>
<dbReference type="RefSeq" id="WP_093327456.1">
    <property type="nucleotide sequence ID" value="NZ_AP027363.1"/>
</dbReference>
<dbReference type="PRINTS" id="PR00460">
    <property type="entry name" value="BPEROXIDASE"/>
</dbReference>
<evidence type="ECO:0000256" key="12">
    <source>
        <dbReference type="HAMAP-Rule" id="MF_01961"/>
    </source>
</evidence>
<dbReference type="PRINTS" id="PR00458">
    <property type="entry name" value="PEROXIDASE"/>
</dbReference>
<dbReference type="HAMAP" id="MF_01961">
    <property type="entry name" value="Catal_peroxid"/>
    <property type="match status" value="1"/>
</dbReference>
<proteinExistence type="inferred from homology"/>
<evidence type="ECO:0000256" key="11">
    <source>
        <dbReference type="ARBA" id="ARBA00074141"/>
    </source>
</evidence>
<evidence type="ECO:0000256" key="4">
    <source>
        <dbReference type="ARBA" id="ARBA00023002"/>
    </source>
</evidence>
<evidence type="ECO:0000256" key="10">
    <source>
        <dbReference type="ARBA" id="ARBA00067012"/>
    </source>
</evidence>
<dbReference type="AlphaFoldDB" id="A0A1H9ZNK8"/>
<evidence type="ECO:0000256" key="13">
    <source>
        <dbReference type="RuleBase" id="RU003451"/>
    </source>
</evidence>
<dbReference type="InterPro" id="IPR010255">
    <property type="entry name" value="Haem_peroxidase_sf"/>
</dbReference>
<dbReference type="InterPro" id="IPR002016">
    <property type="entry name" value="Haem_peroxidase"/>
</dbReference>
<dbReference type="GO" id="GO:0046872">
    <property type="term" value="F:metal ion binding"/>
    <property type="evidence" value="ECO:0007669"/>
    <property type="project" value="UniProtKB-KW"/>
</dbReference>
<dbReference type="PANTHER" id="PTHR30555">
    <property type="entry name" value="HYDROPEROXIDASE I, BIFUNCTIONAL CATALASE-PEROXIDASE"/>
    <property type="match status" value="1"/>
</dbReference>
<dbReference type="GO" id="GO:0020037">
    <property type="term" value="F:heme binding"/>
    <property type="evidence" value="ECO:0007669"/>
    <property type="project" value="InterPro"/>
</dbReference>
<evidence type="ECO:0000256" key="2">
    <source>
        <dbReference type="ARBA" id="ARBA00022617"/>
    </source>
</evidence>
<dbReference type="GO" id="GO:0042744">
    <property type="term" value="P:hydrogen peroxide catabolic process"/>
    <property type="evidence" value="ECO:0007669"/>
    <property type="project" value="UniProtKB-KW"/>
</dbReference>
<dbReference type="Gene3D" id="1.10.420.10">
    <property type="entry name" value="Peroxidase, domain 2"/>
    <property type="match status" value="2"/>
</dbReference>
<keyword evidence="1 12" id="KW-0575">Peroxidase</keyword>
<dbReference type="InterPro" id="IPR019794">
    <property type="entry name" value="Peroxidases_AS"/>
</dbReference>
<evidence type="ECO:0000256" key="5">
    <source>
        <dbReference type="ARBA" id="ARBA00023004"/>
    </source>
</evidence>
<dbReference type="FunFam" id="1.10.420.10:FF:000004">
    <property type="entry name" value="Catalase-peroxidase"/>
    <property type="match status" value="1"/>
</dbReference>
<evidence type="ECO:0000313" key="15">
    <source>
        <dbReference type="EMBL" id="SES83267.1"/>
    </source>
</evidence>
<dbReference type="OrthoDB" id="9759743at2"/>
<comment type="catalytic activity">
    <reaction evidence="7 12 13">
        <text>2 H2O2 = O2 + 2 H2O</text>
        <dbReference type="Rhea" id="RHEA:20309"/>
        <dbReference type="ChEBI" id="CHEBI:15377"/>
        <dbReference type="ChEBI" id="CHEBI:15379"/>
        <dbReference type="ChEBI" id="CHEBI:16240"/>
        <dbReference type="EC" id="1.11.1.21"/>
    </reaction>
</comment>
<evidence type="ECO:0000256" key="1">
    <source>
        <dbReference type="ARBA" id="ARBA00022559"/>
    </source>
</evidence>
<dbReference type="PROSITE" id="PS00436">
    <property type="entry name" value="PEROXIDASE_2"/>
    <property type="match status" value="1"/>
</dbReference>
<feature type="domain" description="Plant heme peroxidase family profile" evidence="14">
    <location>
        <begin position="449"/>
        <end position="728"/>
    </location>
</feature>
<dbReference type="EMBL" id="FOHK01000002">
    <property type="protein sequence ID" value="SES83267.1"/>
    <property type="molecule type" value="Genomic_DNA"/>
</dbReference>
<comment type="subunit">
    <text evidence="12">Homodimer or homotetramer.</text>
</comment>
<dbReference type="NCBIfam" id="TIGR00198">
    <property type="entry name" value="cat_per_HPI"/>
    <property type="match status" value="1"/>
</dbReference>
<evidence type="ECO:0000256" key="7">
    <source>
        <dbReference type="ARBA" id="ARBA00049145"/>
    </source>
</evidence>
<keyword evidence="16" id="KW-1185">Reference proteome</keyword>
<dbReference type="InterPro" id="IPR000763">
    <property type="entry name" value="Catalase_peroxidase"/>
</dbReference>
<dbReference type="STRING" id="349064.SAMN05660429_00529"/>
<dbReference type="Gene3D" id="1.10.520.10">
    <property type="match status" value="2"/>
</dbReference>
<comment type="cofactor">
    <cofactor evidence="12">
        <name>heme b</name>
        <dbReference type="ChEBI" id="CHEBI:60344"/>
    </cofactor>
    <text evidence="12">Binds 1 heme b (iron(II)-protoporphyrin IX) group per dimer.</text>
</comment>
<evidence type="ECO:0000256" key="8">
    <source>
        <dbReference type="ARBA" id="ARBA00051651"/>
    </source>
</evidence>
<organism evidence="15 16">
    <name type="scientific">Thalassotalea agarivorans</name>
    <name type="common">Thalassomonas agarivorans</name>
    <dbReference type="NCBI Taxonomy" id="349064"/>
    <lineage>
        <taxon>Bacteria</taxon>
        <taxon>Pseudomonadati</taxon>
        <taxon>Pseudomonadota</taxon>
        <taxon>Gammaproteobacteria</taxon>
        <taxon>Alteromonadales</taxon>
        <taxon>Colwelliaceae</taxon>
        <taxon>Thalassotalea</taxon>
    </lineage>
</organism>
<dbReference type="Proteomes" id="UP000199308">
    <property type="component" value="Unassembled WGS sequence"/>
</dbReference>
<accession>A0A1H9ZNK8</accession>